<organism evidence="9 10">
    <name type="scientific">Corynebacterium suicordis DSM 45110</name>
    <dbReference type="NCBI Taxonomy" id="1121369"/>
    <lineage>
        <taxon>Bacteria</taxon>
        <taxon>Bacillati</taxon>
        <taxon>Actinomycetota</taxon>
        <taxon>Actinomycetes</taxon>
        <taxon>Mycobacteriales</taxon>
        <taxon>Corynebacteriaceae</taxon>
        <taxon>Corynebacterium</taxon>
    </lineage>
</organism>
<feature type="region of interest" description="Disordered" evidence="6">
    <location>
        <begin position="20"/>
        <end position="49"/>
    </location>
</feature>
<dbReference type="InterPro" id="IPR050226">
    <property type="entry name" value="NagZ_Beta-hexosaminidase"/>
</dbReference>
<evidence type="ECO:0000256" key="3">
    <source>
        <dbReference type="ARBA" id="ARBA00012663"/>
    </source>
</evidence>
<dbReference type="Gene3D" id="3.20.20.300">
    <property type="entry name" value="Glycoside hydrolase, family 3, N-terminal domain"/>
    <property type="match status" value="1"/>
</dbReference>
<accession>A0ABR9ZLN0</accession>
<dbReference type="EMBL" id="JADKMY010000003">
    <property type="protein sequence ID" value="MBF4554297.1"/>
    <property type="molecule type" value="Genomic_DNA"/>
</dbReference>
<gene>
    <name evidence="9" type="ORF">IRY30_09470</name>
</gene>
<keyword evidence="4 9" id="KW-0378">Hydrolase</keyword>
<dbReference type="InterPro" id="IPR017853">
    <property type="entry name" value="GH"/>
</dbReference>
<evidence type="ECO:0000256" key="1">
    <source>
        <dbReference type="ARBA" id="ARBA00001231"/>
    </source>
</evidence>
<dbReference type="InterPro" id="IPR001764">
    <property type="entry name" value="Glyco_hydro_3_N"/>
</dbReference>
<comment type="catalytic activity">
    <reaction evidence="1">
        <text>Hydrolysis of terminal non-reducing N-acetyl-D-hexosamine residues in N-acetyl-beta-D-hexosaminides.</text>
        <dbReference type="EC" id="3.2.1.52"/>
    </reaction>
</comment>
<evidence type="ECO:0000259" key="8">
    <source>
        <dbReference type="Pfam" id="PF00933"/>
    </source>
</evidence>
<feature type="signal peptide" evidence="7">
    <location>
        <begin position="1"/>
        <end position="19"/>
    </location>
</feature>
<protein>
    <recommendedName>
        <fullName evidence="3">beta-N-acetylhexosaminidase</fullName>
        <ecNumber evidence="3">3.2.1.52</ecNumber>
    </recommendedName>
</protein>
<dbReference type="SUPFAM" id="SSF51445">
    <property type="entry name" value="(Trans)glycosidases"/>
    <property type="match status" value="1"/>
</dbReference>
<evidence type="ECO:0000256" key="5">
    <source>
        <dbReference type="ARBA" id="ARBA00023295"/>
    </source>
</evidence>
<evidence type="ECO:0000313" key="9">
    <source>
        <dbReference type="EMBL" id="MBF4554297.1"/>
    </source>
</evidence>
<dbReference type="EC" id="3.2.1.52" evidence="3"/>
<dbReference type="PROSITE" id="PS51257">
    <property type="entry name" value="PROKAR_LIPOPROTEIN"/>
    <property type="match status" value="1"/>
</dbReference>
<keyword evidence="7" id="KW-0732">Signal</keyword>
<evidence type="ECO:0000256" key="6">
    <source>
        <dbReference type="SAM" id="MobiDB-lite"/>
    </source>
</evidence>
<dbReference type="PANTHER" id="PTHR30480">
    <property type="entry name" value="BETA-HEXOSAMINIDASE-RELATED"/>
    <property type="match status" value="1"/>
</dbReference>
<comment type="similarity">
    <text evidence="2">Belongs to the glycosyl hydrolase 3 family.</text>
</comment>
<name>A0ABR9ZLN0_9CORY</name>
<evidence type="ECO:0000313" key="10">
    <source>
        <dbReference type="Proteomes" id="UP000635902"/>
    </source>
</evidence>
<reference evidence="9 10" key="1">
    <citation type="submission" date="2020-10" db="EMBL/GenBank/DDBJ databases">
        <title>Novel species in genus Corynebacterium.</title>
        <authorList>
            <person name="Zhang G."/>
        </authorList>
    </citation>
    <scope>NUCLEOTIDE SEQUENCE [LARGE SCALE GENOMIC DNA]</scope>
    <source>
        <strain evidence="9 10">DSM 45110</strain>
    </source>
</reference>
<dbReference type="PANTHER" id="PTHR30480:SF13">
    <property type="entry name" value="BETA-HEXOSAMINIDASE"/>
    <property type="match status" value="1"/>
</dbReference>
<evidence type="ECO:0000256" key="4">
    <source>
        <dbReference type="ARBA" id="ARBA00022801"/>
    </source>
</evidence>
<dbReference type="Proteomes" id="UP000635902">
    <property type="component" value="Unassembled WGS sequence"/>
</dbReference>
<evidence type="ECO:0000256" key="7">
    <source>
        <dbReference type="SAM" id="SignalP"/>
    </source>
</evidence>
<evidence type="ECO:0000256" key="2">
    <source>
        <dbReference type="ARBA" id="ARBA00005336"/>
    </source>
</evidence>
<sequence>MRRRLALLSVLVLAGCSTATDEADTTQPSQTTTHTTSETPPPTAQGFSEHPSIAECQRVEAAVAQDCIRAIPAEELAGALLAVGVTDYEQAERAVDLGVRHLFMGTGADFSILNGQGDPSRSLASLQERAGGDLVISVDEEGGLVQRLSGVVGELASAKEMAQNNTPEQVRGMMFEHGKKMRDLGITMDFAPVLDLAGGENVEDNAIGSRSFSDDPAVVSQYATAYAQGLLDAGITPVMKHFPGHGHAQGDSHMGTVTTPPLDQLDQQDMVPFAQLANMPGMAAMVGHMQTPGIDGQGAIGAELPASLNPAVYQLLRAGGYSQGAVAGGAKPLAGPIFTDDLTGMKAVTNLHPGPDAAVASLEAGADQALTAAGSIRVEDTVAAVRKAIEEGRISSEHVHDAVIRAAL</sequence>
<comment type="caution">
    <text evidence="9">The sequence shown here is derived from an EMBL/GenBank/DDBJ whole genome shotgun (WGS) entry which is preliminary data.</text>
</comment>
<dbReference type="InterPro" id="IPR036962">
    <property type="entry name" value="Glyco_hydro_3_N_sf"/>
</dbReference>
<feature type="chain" id="PRO_5045951585" description="beta-N-acetylhexosaminidase" evidence="7">
    <location>
        <begin position="20"/>
        <end position="408"/>
    </location>
</feature>
<feature type="compositionally biased region" description="Low complexity" evidence="6">
    <location>
        <begin position="25"/>
        <end position="38"/>
    </location>
</feature>
<keyword evidence="5" id="KW-0326">Glycosidase</keyword>
<proteinExistence type="inferred from homology"/>
<dbReference type="GO" id="GO:0016787">
    <property type="term" value="F:hydrolase activity"/>
    <property type="evidence" value="ECO:0007669"/>
    <property type="project" value="UniProtKB-KW"/>
</dbReference>
<dbReference type="RefSeq" id="WP_194557178.1">
    <property type="nucleotide sequence ID" value="NZ_JADKMY010000003.1"/>
</dbReference>
<dbReference type="Pfam" id="PF00933">
    <property type="entry name" value="Glyco_hydro_3"/>
    <property type="match status" value="1"/>
</dbReference>
<keyword evidence="10" id="KW-1185">Reference proteome</keyword>
<feature type="domain" description="Glycoside hydrolase family 3 N-terminal" evidence="8">
    <location>
        <begin position="124"/>
        <end position="405"/>
    </location>
</feature>